<feature type="region of interest" description="Disordered" evidence="1">
    <location>
        <begin position="51"/>
        <end position="72"/>
    </location>
</feature>
<keyword evidence="2" id="KW-0472">Membrane</keyword>
<accession>A0ABU5EW88</accession>
<evidence type="ECO:0000256" key="2">
    <source>
        <dbReference type="SAM" id="Phobius"/>
    </source>
</evidence>
<feature type="transmembrane region" description="Helical" evidence="2">
    <location>
        <begin position="20"/>
        <end position="45"/>
    </location>
</feature>
<evidence type="ECO:0000313" key="3">
    <source>
        <dbReference type="EMBL" id="MDY3559223.1"/>
    </source>
</evidence>
<protein>
    <submittedName>
        <fullName evidence="3">Uncharacterized protein</fullName>
    </submittedName>
</protein>
<comment type="caution">
    <text evidence="3">The sequence shown here is derived from an EMBL/GenBank/DDBJ whole genome shotgun (WGS) entry which is preliminary data.</text>
</comment>
<proteinExistence type="predicted"/>
<sequence>MATDEVPRPSPANVAMTLLLWAVLTVIGVAVIVFGYGAICASAIYNDRAQRHGSTERAYPEPANEPQTAAQP</sequence>
<keyword evidence="4" id="KW-1185">Reference proteome</keyword>
<gene>
    <name evidence="3" type="ORF">R5W23_006441</name>
</gene>
<dbReference type="RefSeq" id="WP_320686027.1">
    <property type="nucleotide sequence ID" value="NZ_JAXBLV010000099.1"/>
</dbReference>
<dbReference type="EMBL" id="JAXBLV010000099">
    <property type="protein sequence ID" value="MDY3559223.1"/>
    <property type="molecule type" value="Genomic_DNA"/>
</dbReference>
<organism evidence="3 4">
    <name type="scientific">Gemmata algarum</name>
    <dbReference type="NCBI Taxonomy" id="2975278"/>
    <lineage>
        <taxon>Bacteria</taxon>
        <taxon>Pseudomonadati</taxon>
        <taxon>Planctomycetota</taxon>
        <taxon>Planctomycetia</taxon>
        <taxon>Gemmatales</taxon>
        <taxon>Gemmataceae</taxon>
        <taxon>Gemmata</taxon>
    </lineage>
</organism>
<reference evidence="4" key="1">
    <citation type="journal article" date="2023" name="Mar. Drugs">
        <title>Gemmata algarum, a Novel Planctomycete Isolated from an Algal Mat, Displays Antimicrobial Activity.</title>
        <authorList>
            <person name="Kumar G."/>
            <person name="Kallscheuer N."/>
            <person name="Kashif M."/>
            <person name="Ahamad S."/>
            <person name="Jagadeeshwari U."/>
            <person name="Pannikurungottu S."/>
            <person name="Haufschild T."/>
            <person name="Kabuu M."/>
            <person name="Sasikala C."/>
            <person name="Jogler C."/>
            <person name="Ramana C."/>
        </authorList>
    </citation>
    <scope>NUCLEOTIDE SEQUENCE [LARGE SCALE GENOMIC DNA]</scope>
    <source>
        <strain evidence="4">JC673</strain>
    </source>
</reference>
<keyword evidence="2" id="KW-0812">Transmembrane</keyword>
<keyword evidence="2" id="KW-1133">Transmembrane helix</keyword>
<evidence type="ECO:0000256" key="1">
    <source>
        <dbReference type="SAM" id="MobiDB-lite"/>
    </source>
</evidence>
<evidence type="ECO:0000313" key="4">
    <source>
        <dbReference type="Proteomes" id="UP001272242"/>
    </source>
</evidence>
<name>A0ABU5EW88_9BACT</name>
<dbReference type="Proteomes" id="UP001272242">
    <property type="component" value="Unassembled WGS sequence"/>
</dbReference>